<dbReference type="EMBL" id="DLVE01000002">
    <property type="protein sequence ID" value="HAA83174.1"/>
    <property type="molecule type" value="Genomic_DNA"/>
</dbReference>
<comment type="caution">
    <text evidence="1">The sequence shown here is derived from an EMBL/GenBank/DDBJ whole genome shotgun (WGS) entry which is preliminary data.</text>
</comment>
<name>A0A3B8N942_9BACT</name>
<dbReference type="AlphaFoldDB" id="A0A3B8N942"/>
<dbReference type="Proteomes" id="UP000257240">
    <property type="component" value="Unassembled WGS sequence"/>
</dbReference>
<accession>A0A3B8N942</accession>
<organism evidence="1 2">
    <name type="scientific">Thermodesulfobacterium commune</name>
    <dbReference type="NCBI Taxonomy" id="1741"/>
    <lineage>
        <taxon>Bacteria</taxon>
        <taxon>Pseudomonadati</taxon>
        <taxon>Thermodesulfobacteriota</taxon>
        <taxon>Thermodesulfobacteria</taxon>
        <taxon>Thermodesulfobacteriales</taxon>
        <taxon>Thermodesulfobacteriaceae</taxon>
        <taxon>Thermodesulfobacterium</taxon>
    </lineage>
</organism>
<protein>
    <submittedName>
        <fullName evidence="1">Uncharacterized protein</fullName>
    </submittedName>
</protein>
<proteinExistence type="predicted"/>
<gene>
    <name evidence="1" type="ORF">DCE01_00030</name>
</gene>
<sequence>MNNLSWLTVLQEKATANCVPAAAVIRRWRALPGITGRKGCVGGRTSHRLKPGAQLRKGL</sequence>
<evidence type="ECO:0000313" key="1">
    <source>
        <dbReference type="EMBL" id="HAA83174.1"/>
    </source>
</evidence>
<reference evidence="1 2" key="1">
    <citation type="journal article" date="2018" name="Nat. Biotechnol.">
        <title>A standardized bacterial taxonomy based on genome phylogeny substantially revises the tree of life.</title>
        <authorList>
            <person name="Parks D.H."/>
            <person name="Chuvochina M."/>
            <person name="Waite D.W."/>
            <person name="Rinke C."/>
            <person name="Skarshewski A."/>
            <person name="Chaumeil P.A."/>
            <person name="Hugenholtz P."/>
        </authorList>
    </citation>
    <scope>NUCLEOTIDE SEQUENCE [LARGE SCALE GENOMIC DNA]</scope>
    <source>
        <strain evidence="1">UBA12529</strain>
    </source>
</reference>
<evidence type="ECO:0000313" key="2">
    <source>
        <dbReference type="Proteomes" id="UP000257240"/>
    </source>
</evidence>